<dbReference type="EMBL" id="CAJOAZ010006584">
    <property type="protein sequence ID" value="CAF4138917.1"/>
    <property type="molecule type" value="Genomic_DNA"/>
</dbReference>
<organism evidence="4 5">
    <name type="scientific">Adineta steineri</name>
    <dbReference type="NCBI Taxonomy" id="433720"/>
    <lineage>
        <taxon>Eukaryota</taxon>
        <taxon>Metazoa</taxon>
        <taxon>Spiralia</taxon>
        <taxon>Gnathifera</taxon>
        <taxon>Rotifera</taxon>
        <taxon>Eurotatoria</taxon>
        <taxon>Bdelloidea</taxon>
        <taxon>Adinetida</taxon>
        <taxon>Adinetidae</taxon>
        <taxon>Adineta</taxon>
    </lineage>
</organism>
<evidence type="ECO:0000313" key="4">
    <source>
        <dbReference type="EMBL" id="CAF4138917.1"/>
    </source>
</evidence>
<accession>A0A819XA02</accession>
<keyword evidence="2" id="KW-0732">Signal</keyword>
<dbReference type="Proteomes" id="UP000663844">
    <property type="component" value="Unassembled WGS sequence"/>
</dbReference>
<dbReference type="Proteomes" id="UP000663845">
    <property type="component" value="Unassembled WGS sequence"/>
</dbReference>
<comment type="caution">
    <text evidence="4">The sequence shown here is derived from an EMBL/GenBank/DDBJ whole genome shotgun (WGS) entry which is preliminary data.</text>
</comment>
<dbReference type="EMBL" id="CAJNOG010000080">
    <property type="protein sequence ID" value="CAF0905585.1"/>
    <property type="molecule type" value="Genomic_DNA"/>
</dbReference>
<keyword evidence="1" id="KW-1133">Transmembrane helix</keyword>
<evidence type="ECO:0000313" key="3">
    <source>
        <dbReference type="EMBL" id="CAF0905585.1"/>
    </source>
</evidence>
<evidence type="ECO:0000313" key="5">
    <source>
        <dbReference type="Proteomes" id="UP000663844"/>
    </source>
</evidence>
<gene>
    <name evidence="3" type="ORF">JYZ213_LOCUS10792</name>
    <name evidence="4" type="ORF">OXD698_LOCUS37432</name>
</gene>
<evidence type="ECO:0000256" key="1">
    <source>
        <dbReference type="SAM" id="Phobius"/>
    </source>
</evidence>
<feature type="signal peptide" evidence="2">
    <location>
        <begin position="1"/>
        <end position="19"/>
    </location>
</feature>
<feature type="chain" id="PRO_5036415996" evidence="2">
    <location>
        <begin position="20"/>
        <end position="257"/>
    </location>
</feature>
<dbReference type="AlphaFoldDB" id="A0A819XA02"/>
<reference evidence="4" key="1">
    <citation type="submission" date="2021-02" db="EMBL/GenBank/DDBJ databases">
        <authorList>
            <person name="Nowell W R."/>
        </authorList>
    </citation>
    <scope>NUCLEOTIDE SEQUENCE</scope>
</reference>
<feature type="transmembrane region" description="Helical" evidence="1">
    <location>
        <begin position="227"/>
        <end position="251"/>
    </location>
</feature>
<name>A0A819XA02_9BILA</name>
<sequence>MYSIALLILCLSFPGIVHSDYNCTTPNTLITFDDLPAVSEAGLVPNNYFDLTWSNVAYIYVRYLNSFGGNHTTLSSDVYVAFNNAGNSMTISSPAASTFSINSFIAAAFWHDNLTLSMHGKRNGATIYRQKVTLQTNIASLIVLNWTDVDSINFTSSRGILDPMFSGAGNGSQFSMDNLCVDISSFYIPTLYPITATPTTLVVTNDSKEENIKEFLYFLVVEDSQTAIIVGVVLGITILILVVGIGVWYYIHSSRRS</sequence>
<protein>
    <submittedName>
        <fullName evidence="4">Uncharacterized protein</fullName>
    </submittedName>
</protein>
<evidence type="ECO:0000256" key="2">
    <source>
        <dbReference type="SAM" id="SignalP"/>
    </source>
</evidence>
<keyword evidence="1" id="KW-0472">Membrane</keyword>
<keyword evidence="1" id="KW-0812">Transmembrane</keyword>
<proteinExistence type="predicted"/>